<dbReference type="Proteomes" id="UP000266841">
    <property type="component" value="Unassembled WGS sequence"/>
</dbReference>
<feature type="region of interest" description="Disordered" evidence="1">
    <location>
        <begin position="123"/>
        <end position="162"/>
    </location>
</feature>
<evidence type="ECO:0000313" key="3">
    <source>
        <dbReference type="Proteomes" id="UP000266841"/>
    </source>
</evidence>
<accession>K0SH99</accession>
<evidence type="ECO:0000313" key="2">
    <source>
        <dbReference type="EMBL" id="EJK57917.1"/>
    </source>
</evidence>
<name>K0SH99_THAOC</name>
<dbReference type="AlphaFoldDB" id="K0SH99"/>
<feature type="region of interest" description="Disordered" evidence="1">
    <location>
        <begin position="20"/>
        <end position="45"/>
    </location>
</feature>
<organism evidence="2 3">
    <name type="scientific">Thalassiosira oceanica</name>
    <name type="common">Marine diatom</name>
    <dbReference type="NCBI Taxonomy" id="159749"/>
    <lineage>
        <taxon>Eukaryota</taxon>
        <taxon>Sar</taxon>
        <taxon>Stramenopiles</taxon>
        <taxon>Ochrophyta</taxon>
        <taxon>Bacillariophyta</taxon>
        <taxon>Coscinodiscophyceae</taxon>
        <taxon>Thalassiosirophycidae</taxon>
        <taxon>Thalassiosirales</taxon>
        <taxon>Thalassiosiraceae</taxon>
        <taxon>Thalassiosira</taxon>
    </lineage>
</organism>
<sequence length="542" mass="60336">MGQIGKHTSATVGQIEKEIKKVSKKSGKHGSSSTRAEGGSADIEPPRLHRHMRLICEVFRINDRTTFALRCFDAATLEDFSLMTDEDFADLILTAARDGAPLQQRKVRVLLNWARRLPIREEGEGSVPADSPRAEGYEVKEGEDDPKYKSSARSRREGGGAVPRDWETRFYNDLPRLREDLRRMGSEGRGRMGGQPLPGKVRHFHVQGMADLALYDRHVRGGRGPGRGSGALAVKRTSRVNLAFRFGNVILSPWKQSPGRGKGLGGQRERKVFALQHFLPTPANPATTTQQQQQQERITRGGQPLPGKVRHFHVQGMADLALYDRHVRGGRGPGRGSGALAVKGLVELTLLSDLEMSFFRRGSRTLVVEKGWEGSGQDPALHLFRQRNNLSFGRERKVFALQPFLLTPANPATTTQQQQERINAGPEALTCADQGVTEVIFDLRGLKKFRRPPALRCPCSERALQLPRRSWPSWLPGVTWDATDATDATLPLFPPANLLREEESLAGGMRRRSDLGPPRRVEAAAFSKHYCKTERRRPIAGE</sequence>
<proteinExistence type="predicted"/>
<feature type="compositionally biased region" description="Basic and acidic residues" evidence="1">
    <location>
        <begin position="132"/>
        <end position="162"/>
    </location>
</feature>
<gene>
    <name evidence="2" type="ORF">THAOC_21998</name>
</gene>
<dbReference type="EMBL" id="AGNL01026702">
    <property type="protein sequence ID" value="EJK57917.1"/>
    <property type="molecule type" value="Genomic_DNA"/>
</dbReference>
<keyword evidence="3" id="KW-1185">Reference proteome</keyword>
<reference evidence="2 3" key="1">
    <citation type="journal article" date="2012" name="Genome Biol.">
        <title>Genome and low-iron response of an oceanic diatom adapted to chronic iron limitation.</title>
        <authorList>
            <person name="Lommer M."/>
            <person name="Specht M."/>
            <person name="Roy A.S."/>
            <person name="Kraemer L."/>
            <person name="Andreson R."/>
            <person name="Gutowska M.A."/>
            <person name="Wolf J."/>
            <person name="Bergner S.V."/>
            <person name="Schilhabel M.B."/>
            <person name="Klostermeier U.C."/>
            <person name="Beiko R.G."/>
            <person name="Rosenstiel P."/>
            <person name="Hippler M."/>
            <person name="Laroche J."/>
        </authorList>
    </citation>
    <scope>NUCLEOTIDE SEQUENCE [LARGE SCALE GENOMIC DNA]</scope>
    <source>
        <strain evidence="2 3">CCMP1005</strain>
    </source>
</reference>
<evidence type="ECO:0000256" key="1">
    <source>
        <dbReference type="SAM" id="MobiDB-lite"/>
    </source>
</evidence>
<feature type="region of interest" description="Disordered" evidence="1">
    <location>
        <begin position="281"/>
        <end position="306"/>
    </location>
</feature>
<dbReference type="OrthoDB" id="52066at2759"/>
<comment type="caution">
    <text evidence="2">The sequence shown here is derived from an EMBL/GenBank/DDBJ whole genome shotgun (WGS) entry which is preliminary data.</text>
</comment>
<protein>
    <submittedName>
        <fullName evidence="2">Uncharacterized protein</fullName>
    </submittedName>
</protein>